<dbReference type="AlphaFoldDB" id="A0A0U4ZKD8"/>
<evidence type="ECO:0000256" key="2">
    <source>
        <dbReference type="SAM" id="MobiDB-lite"/>
    </source>
</evidence>
<evidence type="ECO:0000313" key="4">
    <source>
        <dbReference type="Proteomes" id="UP000054771"/>
    </source>
</evidence>
<proteinExistence type="predicted"/>
<accession>A0A0U4ZKD8</accession>
<name>A0A0U4ZKD8_ASPCI</name>
<keyword evidence="1" id="KW-0175">Coiled coil</keyword>
<dbReference type="PANTHER" id="PTHR40618:SF1">
    <property type="entry name" value="B-ZIP TRANSCRIPTION FACTOR (EUROFUNG)"/>
    <property type="match status" value="1"/>
</dbReference>
<dbReference type="Gene3D" id="1.20.5.170">
    <property type="match status" value="1"/>
</dbReference>
<evidence type="ECO:0008006" key="5">
    <source>
        <dbReference type="Google" id="ProtNLM"/>
    </source>
</evidence>
<evidence type="ECO:0000256" key="1">
    <source>
        <dbReference type="SAM" id="Coils"/>
    </source>
</evidence>
<dbReference type="InterPro" id="IPR046347">
    <property type="entry name" value="bZIP_sf"/>
</dbReference>
<dbReference type="SMR" id="A0A0U4ZKD8"/>
<dbReference type="CDD" id="cd14688">
    <property type="entry name" value="bZIP_YAP"/>
    <property type="match status" value="1"/>
</dbReference>
<gene>
    <name evidence="3" type="ORF">ASPCAL13164</name>
</gene>
<feature type="coiled-coil region" evidence="1">
    <location>
        <begin position="167"/>
        <end position="194"/>
    </location>
</feature>
<dbReference type="OrthoDB" id="3555317at2759"/>
<feature type="region of interest" description="Disordered" evidence="2">
    <location>
        <begin position="117"/>
        <end position="141"/>
    </location>
</feature>
<protein>
    <recommendedName>
        <fullName evidence="5">BZIP domain-containing protein</fullName>
    </recommendedName>
</protein>
<keyword evidence="4" id="KW-1185">Reference proteome</keyword>
<dbReference type="EMBL" id="CDMC01000016">
    <property type="protein sequence ID" value="CEL10037.1"/>
    <property type="molecule type" value="Genomic_DNA"/>
</dbReference>
<dbReference type="STRING" id="454130.A0A0U4ZKD8"/>
<dbReference type="Proteomes" id="UP000054771">
    <property type="component" value="Unassembled WGS sequence"/>
</dbReference>
<organism evidence="3 4">
    <name type="scientific">Aspergillus calidoustus</name>
    <dbReference type="NCBI Taxonomy" id="454130"/>
    <lineage>
        <taxon>Eukaryota</taxon>
        <taxon>Fungi</taxon>
        <taxon>Dikarya</taxon>
        <taxon>Ascomycota</taxon>
        <taxon>Pezizomycotina</taxon>
        <taxon>Eurotiomycetes</taxon>
        <taxon>Eurotiomycetidae</taxon>
        <taxon>Eurotiales</taxon>
        <taxon>Aspergillaceae</taxon>
        <taxon>Aspergillus</taxon>
        <taxon>Aspergillus subgen. Nidulantes</taxon>
    </lineage>
</organism>
<reference evidence="4" key="1">
    <citation type="journal article" date="2016" name="Genome Announc.">
        <title>Draft genome sequences of fungus Aspergillus calidoustus.</title>
        <authorList>
            <person name="Horn F."/>
            <person name="Linde J."/>
            <person name="Mattern D.J."/>
            <person name="Walther G."/>
            <person name="Guthke R."/>
            <person name="Scherlach K."/>
            <person name="Martin K."/>
            <person name="Brakhage A.A."/>
            <person name="Petzke L."/>
            <person name="Valiante V."/>
        </authorList>
    </citation>
    <scope>NUCLEOTIDE SEQUENCE [LARGE SCALE GENOMIC DNA]</scope>
    <source>
        <strain evidence="4">SF006504</strain>
    </source>
</reference>
<dbReference type="OMA" id="CFALCDE"/>
<dbReference type="PANTHER" id="PTHR40618">
    <property type="entry name" value="B-ZIP TRANSCRIPTION FACTOR (EUROFUNG)-RELATED"/>
    <property type="match status" value="1"/>
</dbReference>
<sequence length="470" mass="51458">METEQLYNLNWGVTTDPRDPLLPWEFGFPSPPAPLRPGAGVGHHQQALATADGAGASAWADPELDLLLSASSYPMPEPVQMPEQEFGQSNPVQLYGGVVLENESSQGLPVGDASALAAPIPPKHSTKTGNGDAVRKRGRPRKVFENGGVDAEERRRMQVRMAQRAYRSRKEANVSSLKDRINQLETAVKQMSTAVISFGDELVRSGALDTYPDLLRPLGNTVQACLALPAIHQLDGNSDTQLELPGSSGQKKLLSIYPSPSSSTSEADTMDILEFIDRLHVTCCYQAYLVTANPAVPLRRLEKPFRMLLSLMPRALVAEYFKDWLLARAGHKSLDHWDHIPFLQIGGAGTHYTPESAGHYPFYRSQKASTITDDLSQFPSDIQRELDDEWFDLGDLEGYLREREVVFPAYIPAVTSVGLGDKAPNATGATRLISRLVRGAICLGRSPGFRKCDVEKAVDEFVASVDSDSS</sequence>
<evidence type="ECO:0000313" key="3">
    <source>
        <dbReference type="EMBL" id="CEL10037.1"/>
    </source>
</evidence>
<dbReference type="SUPFAM" id="SSF57959">
    <property type="entry name" value="Leucine zipper domain"/>
    <property type="match status" value="1"/>
</dbReference>
<dbReference type="GO" id="GO:0003700">
    <property type="term" value="F:DNA-binding transcription factor activity"/>
    <property type="evidence" value="ECO:0007669"/>
    <property type="project" value="InterPro"/>
</dbReference>